<dbReference type="RefSeq" id="WP_068527380.1">
    <property type="nucleotide sequence ID" value="NZ_LVJH01000002.1"/>
</dbReference>
<dbReference type="OrthoDB" id="1799563at2"/>
<reference evidence="1 2" key="1">
    <citation type="submission" date="2016-03" db="EMBL/GenBank/DDBJ databases">
        <title>Draft genome sequence of Paenibacillus glacialis DSM 22343.</title>
        <authorList>
            <person name="Shin S.-K."/>
            <person name="Yi H."/>
        </authorList>
    </citation>
    <scope>NUCLEOTIDE SEQUENCE [LARGE SCALE GENOMIC DNA]</scope>
    <source>
        <strain evidence="1 2">DSM 22343</strain>
    </source>
</reference>
<comment type="caution">
    <text evidence="1">The sequence shown here is derived from an EMBL/GenBank/DDBJ whole genome shotgun (WGS) entry which is preliminary data.</text>
</comment>
<proteinExistence type="predicted"/>
<evidence type="ECO:0000313" key="1">
    <source>
        <dbReference type="EMBL" id="OAB45987.1"/>
    </source>
</evidence>
<keyword evidence="2" id="KW-1185">Reference proteome</keyword>
<protein>
    <submittedName>
        <fullName evidence="1">Uncharacterized protein</fullName>
    </submittedName>
</protein>
<gene>
    <name evidence="1" type="ORF">PGLA_00900</name>
</gene>
<evidence type="ECO:0000313" key="2">
    <source>
        <dbReference type="Proteomes" id="UP000076967"/>
    </source>
</evidence>
<sequence length="118" mass="13821">MKTSVGVWDSLFGKKVELELKNDKGNTVKRKISEKLYNQLLMEDKIEEIVNAVIFNTMNGLLSEVIYKIDEEISMESYKKFKNIDTGKIYIIEYYEEGELSSMILTKEKFEETLSEMQ</sequence>
<dbReference type="Proteomes" id="UP000076967">
    <property type="component" value="Unassembled WGS sequence"/>
</dbReference>
<name>A0A168NP57_9BACL</name>
<accession>A0A168NP57</accession>
<dbReference type="EMBL" id="LVJH01000002">
    <property type="protein sequence ID" value="OAB45987.1"/>
    <property type="molecule type" value="Genomic_DNA"/>
</dbReference>
<dbReference type="STRING" id="494026.PGLA_00900"/>
<dbReference type="AlphaFoldDB" id="A0A168NP57"/>
<organism evidence="1 2">
    <name type="scientific">Paenibacillus glacialis</name>
    <dbReference type="NCBI Taxonomy" id="494026"/>
    <lineage>
        <taxon>Bacteria</taxon>
        <taxon>Bacillati</taxon>
        <taxon>Bacillota</taxon>
        <taxon>Bacilli</taxon>
        <taxon>Bacillales</taxon>
        <taxon>Paenibacillaceae</taxon>
        <taxon>Paenibacillus</taxon>
    </lineage>
</organism>